<dbReference type="AlphaFoldDB" id="A0A101LXN0"/>
<gene>
    <name evidence="1" type="ORF">ABT39_MTgene5439</name>
</gene>
<comment type="caution">
    <text evidence="1">The sequence shown here is derived from an EMBL/GenBank/DDBJ whole genome shotgun (WGS) entry which is preliminary data.</text>
</comment>
<organism evidence="1">
    <name type="scientific">Picea glauca</name>
    <name type="common">White spruce</name>
    <name type="synonym">Pinus glauca</name>
    <dbReference type="NCBI Taxonomy" id="3330"/>
    <lineage>
        <taxon>Eukaryota</taxon>
        <taxon>Viridiplantae</taxon>
        <taxon>Streptophyta</taxon>
        <taxon>Embryophyta</taxon>
        <taxon>Tracheophyta</taxon>
        <taxon>Spermatophyta</taxon>
        <taxon>Pinopsida</taxon>
        <taxon>Pinidae</taxon>
        <taxon>Conifers I</taxon>
        <taxon>Pinales</taxon>
        <taxon>Pinaceae</taxon>
        <taxon>Picea</taxon>
    </lineage>
</organism>
<proteinExistence type="predicted"/>
<keyword evidence="1" id="KW-0496">Mitochondrion</keyword>
<dbReference type="EMBL" id="LKAM01000007">
    <property type="protein sequence ID" value="KUM47254.1"/>
    <property type="molecule type" value="Genomic_DNA"/>
</dbReference>
<name>A0A101LXN0_PICGL</name>
<evidence type="ECO:0000313" key="1">
    <source>
        <dbReference type="EMBL" id="KUM47254.1"/>
    </source>
</evidence>
<geneLocation type="mitochondrion" evidence="1"/>
<reference evidence="1" key="1">
    <citation type="journal article" date="2015" name="Genome Biol. Evol.">
        <title>Organellar Genomes of White Spruce (Picea glauca): Assembly and Annotation.</title>
        <authorList>
            <person name="Jackman S.D."/>
            <person name="Warren R.L."/>
            <person name="Gibb E.A."/>
            <person name="Vandervalk B.P."/>
            <person name="Mohamadi H."/>
            <person name="Chu J."/>
            <person name="Raymond A."/>
            <person name="Pleasance S."/>
            <person name="Coope R."/>
            <person name="Wildung M.R."/>
            <person name="Ritland C.E."/>
            <person name="Bousquet J."/>
            <person name="Jones S.J."/>
            <person name="Bohlmann J."/>
            <person name="Birol I."/>
        </authorList>
    </citation>
    <scope>NUCLEOTIDE SEQUENCE [LARGE SCALE GENOMIC DNA]</scope>
    <source>
        <tissue evidence="1">Flushing bud</tissue>
    </source>
</reference>
<accession>A0A101LXN0</accession>
<protein>
    <submittedName>
        <fullName evidence="1">Uncharacterized protein</fullName>
    </submittedName>
</protein>
<sequence>MEYHPGREHRVSCECNSPFIIDHYYLPIGRESKVLSFSTFFFALLRTSPFANLDRSFPFSCYFETSRFLVLS</sequence>